<evidence type="ECO:0000313" key="2">
    <source>
        <dbReference type="Proteomes" id="UP000676169"/>
    </source>
</evidence>
<gene>
    <name evidence="1" type="ORF">KBB96_14400</name>
</gene>
<dbReference type="RefSeq" id="WP_211630143.1">
    <property type="nucleotide sequence ID" value="NZ_CP073100.1"/>
</dbReference>
<reference evidence="1" key="1">
    <citation type="submission" date="2021-04" db="EMBL/GenBank/DDBJ databases">
        <title>Luteolibacter sp. 32A isolated from the skin of an Anderson's salamander (Ambystoma andersonii).</title>
        <authorList>
            <person name="Spergser J."/>
            <person name="Busse H.-J."/>
        </authorList>
    </citation>
    <scope>NUCLEOTIDE SEQUENCE</scope>
    <source>
        <strain evidence="1">32A</strain>
    </source>
</reference>
<dbReference type="Proteomes" id="UP000676169">
    <property type="component" value="Chromosome"/>
</dbReference>
<protein>
    <submittedName>
        <fullName evidence="1">Uncharacterized protein</fullName>
    </submittedName>
</protein>
<accession>A0A975IYE3</accession>
<keyword evidence="2" id="KW-1185">Reference proteome</keyword>
<evidence type="ECO:0000313" key="1">
    <source>
        <dbReference type="EMBL" id="QUE50054.1"/>
    </source>
</evidence>
<dbReference type="PROSITE" id="PS51257">
    <property type="entry name" value="PROKAR_LIPOPROTEIN"/>
    <property type="match status" value="1"/>
</dbReference>
<proteinExistence type="predicted"/>
<sequence length="127" mass="14172">MHRLINLPLVFAATALVVSCGPRPQAITSTPQAKGLRVNEFTWGDGILLKKYSFPKAVYQPEKEDKDAFYYYPQNAQVRVFDSGLRYGATAGIRWEKKKVQPDQIFVKAGPGMAVFGKKDIPVTPIN</sequence>
<name>A0A975IYE3_9BACT</name>
<dbReference type="AlphaFoldDB" id="A0A975IYE3"/>
<dbReference type="EMBL" id="CP073100">
    <property type="protein sequence ID" value="QUE50054.1"/>
    <property type="molecule type" value="Genomic_DNA"/>
</dbReference>
<organism evidence="1 2">
    <name type="scientific">Luteolibacter ambystomatis</name>
    <dbReference type="NCBI Taxonomy" id="2824561"/>
    <lineage>
        <taxon>Bacteria</taxon>
        <taxon>Pseudomonadati</taxon>
        <taxon>Verrucomicrobiota</taxon>
        <taxon>Verrucomicrobiia</taxon>
        <taxon>Verrucomicrobiales</taxon>
        <taxon>Verrucomicrobiaceae</taxon>
        <taxon>Luteolibacter</taxon>
    </lineage>
</organism>
<dbReference type="KEGG" id="lamb:KBB96_14400"/>